<dbReference type="InterPro" id="IPR049625">
    <property type="entry name" value="Glyco_transf_61_cat"/>
</dbReference>
<keyword evidence="5" id="KW-0325">Glycoprotein</keyword>
<sequence>MVNWRGSRVRTVAKPLLIVLLINFLSLLYVLRHHPNPSADDSPPIVERFQAENLKPWPTLPSFLPWVPKSNPARGSCEAYFGNGFSRQIEMLKQVEGGSSRGGRGGWFRCSYSETLRSSVCQGGSLRMDPQRIRMSTGGENLEEVMRREEEVELPKFEPGSFQIESGRSGDGKTGGRIMTEEVLDNVVPRGAIHSHTMRHLISSIQIVGPGELQCSQWIDEPTVLVTRFEYANLFHTVTDWYSAYASSRVANLPYRPHLIFVDGHCRTSLEDTWRALFSSVRYAKNFTGPVCFRHAILSPLGYETALFKGLSKVSAAEEQGPILCGPPRHSGRVESRLSNEQEVFDALQSWVARHRSSCNLTLVNGLFAHMEMRDQLQAILGASVVVGAHGAGLTHLVAAGSKTVVLEILSSQNEYHPINLAGSYADPQVVIDRLTSIMRSLGC</sequence>
<dbReference type="GO" id="GO:0000139">
    <property type="term" value="C:Golgi membrane"/>
    <property type="evidence" value="ECO:0007669"/>
    <property type="project" value="UniProtKB-SubCell"/>
</dbReference>
<dbReference type="GO" id="GO:0016763">
    <property type="term" value="F:pentosyltransferase activity"/>
    <property type="evidence" value="ECO:0007669"/>
    <property type="project" value="UniProtKB-ARBA"/>
</dbReference>
<dbReference type="PANTHER" id="PTHR48437">
    <property type="entry name" value="INITIATOR BINDING DOMAIN-CONTAINING PROTEIN"/>
    <property type="match status" value="1"/>
</dbReference>
<evidence type="ECO:0000256" key="4">
    <source>
        <dbReference type="ARBA" id="ARBA00022679"/>
    </source>
</evidence>
<evidence type="ECO:0000256" key="3">
    <source>
        <dbReference type="ARBA" id="ARBA00022676"/>
    </source>
</evidence>
<gene>
    <name evidence="8" type="ORF">SI7747_06007974</name>
</gene>
<evidence type="ECO:0000256" key="1">
    <source>
        <dbReference type="ARBA" id="ARBA00004323"/>
    </source>
</evidence>
<dbReference type="PANTHER" id="PTHR48437:SF1">
    <property type="entry name" value="INITIATOR BINDING DOMAIN-CONTAINING PROTEIN"/>
    <property type="match status" value="1"/>
</dbReference>
<dbReference type="EMBL" id="CACRZD030000006">
    <property type="protein sequence ID" value="CAA6661579.1"/>
    <property type="molecule type" value="Genomic_DNA"/>
</dbReference>
<comment type="subcellular location">
    <subcellularLocation>
        <location evidence="1">Golgi apparatus membrane</location>
        <topology evidence="1">Single-pass type II membrane protein</topology>
    </subcellularLocation>
</comment>
<evidence type="ECO:0000313" key="9">
    <source>
        <dbReference type="Proteomes" id="UP001189122"/>
    </source>
</evidence>
<feature type="domain" description="Glycosyltransferase 61 catalytic" evidence="7">
    <location>
        <begin position="336"/>
        <end position="407"/>
    </location>
</feature>
<protein>
    <recommendedName>
        <fullName evidence="7">Glycosyltransferase 61 catalytic domain-containing protein</fullName>
    </recommendedName>
</protein>
<reference evidence="8 9" key="1">
    <citation type="submission" date="2019-12" db="EMBL/GenBank/DDBJ databases">
        <authorList>
            <person name="Scholz U."/>
            <person name="Mascher M."/>
            <person name="Fiebig A."/>
        </authorList>
    </citation>
    <scope>NUCLEOTIDE SEQUENCE</scope>
</reference>
<dbReference type="Proteomes" id="UP001189122">
    <property type="component" value="Unassembled WGS sequence"/>
</dbReference>
<evidence type="ECO:0000313" key="8">
    <source>
        <dbReference type="EMBL" id="CAA2621902.1"/>
    </source>
</evidence>
<evidence type="ECO:0000256" key="5">
    <source>
        <dbReference type="ARBA" id="ARBA00023180"/>
    </source>
</evidence>
<evidence type="ECO:0000256" key="2">
    <source>
        <dbReference type="ARBA" id="ARBA00004881"/>
    </source>
</evidence>
<evidence type="ECO:0000259" key="7">
    <source>
        <dbReference type="Pfam" id="PF04577"/>
    </source>
</evidence>
<evidence type="ECO:0000256" key="6">
    <source>
        <dbReference type="SAM" id="Phobius"/>
    </source>
</evidence>
<proteinExistence type="predicted"/>
<dbReference type="Pfam" id="PF04577">
    <property type="entry name" value="Glyco_transf_61"/>
    <property type="match status" value="1"/>
</dbReference>
<dbReference type="AlphaFoldDB" id="A0A7I8IUY7"/>
<keyword evidence="3" id="KW-0328">Glycosyltransferase</keyword>
<keyword evidence="9" id="KW-1185">Reference proteome</keyword>
<name>A0A7I8IUY7_SPIIN</name>
<keyword evidence="6" id="KW-1133">Transmembrane helix</keyword>
<dbReference type="InterPro" id="IPR007657">
    <property type="entry name" value="Glycosyltransferase_61"/>
</dbReference>
<keyword evidence="6" id="KW-0812">Transmembrane</keyword>
<keyword evidence="6" id="KW-0472">Membrane</keyword>
<comment type="pathway">
    <text evidence="2">Glycan metabolism.</text>
</comment>
<dbReference type="EMBL" id="LR743593">
    <property type="protein sequence ID" value="CAA2621902.1"/>
    <property type="molecule type" value="Genomic_DNA"/>
</dbReference>
<feature type="transmembrane region" description="Helical" evidence="6">
    <location>
        <begin position="12"/>
        <end position="31"/>
    </location>
</feature>
<keyword evidence="4" id="KW-0808">Transferase</keyword>
<accession>A0A7I8IUY7</accession>
<organism evidence="8">
    <name type="scientific">Spirodela intermedia</name>
    <name type="common">Intermediate duckweed</name>
    <dbReference type="NCBI Taxonomy" id="51605"/>
    <lineage>
        <taxon>Eukaryota</taxon>
        <taxon>Viridiplantae</taxon>
        <taxon>Streptophyta</taxon>
        <taxon>Embryophyta</taxon>
        <taxon>Tracheophyta</taxon>
        <taxon>Spermatophyta</taxon>
        <taxon>Magnoliopsida</taxon>
        <taxon>Liliopsida</taxon>
        <taxon>Araceae</taxon>
        <taxon>Lemnoideae</taxon>
        <taxon>Spirodela</taxon>
    </lineage>
</organism>